<keyword evidence="2" id="KW-1185">Reference proteome</keyword>
<dbReference type="RefSeq" id="WP_150950674.1">
    <property type="nucleotide sequence ID" value="NZ_VZRB01000014.1"/>
</dbReference>
<dbReference type="InterPro" id="IPR037217">
    <property type="entry name" value="Trp/Indoleamine_2_3_dOase-like"/>
</dbReference>
<dbReference type="GO" id="GO:0046872">
    <property type="term" value="F:metal ion binding"/>
    <property type="evidence" value="ECO:0007669"/>
    <property type="project" value="InterPro"/>
</dbReference>
<gene>
    <name evidence="1" type="ORF">F7R91_21280</name>
</gene>
<dbReference type="EMBL" id="VZRB01000014">
    <property type="protein sequence ID" value="KAB1144768.1"/>
    <property type="molecule type" value="Genomic_DNA"/>
</dbReference>
<dbReference type="AlphaFoldDB" id="A0A6H9UY28"/>
<dbReference type="SUPFAM" id="SSF140959">
    <property type="entry name" value="Indolic compounds 2,3-dioxygenase-like"/>
    <property type="match status" value="1"/>
</dbReference>
<sequence length="447" mass="50017">MRTTAALRALLDFDTADYIDHARSVGRDRLDPALRAWMAEAYEDVTVILALDGDRLSRQERAVLRLAELVFQSEWKLALPEGESPEQVAARGGGPLDRRGKRYQPYGNVRLLNHALGTRGHAPDSAVERACWQAVRAIASGWRAYEQRTVDGTETWAQDALPDPALLGERIVRLDALVSLTGGRAPALRPAAATPPRRLRDYLTPHWRANILEHLTVLPQTTQHDEVTFLRVIHLVEATTWGVLARVMSAAEWLRAERWEYASECLDRAAALAAAQTEALLVMRRTMPVEHFHGFRAATGDASAVQAFPTQLLHIHLLGVHPEKVQALHEATENAYVLLHHNPDFEPLRDLLHRVPDEAAGRRVLDAAHRLDQELYAWRKIHYGVAMRYLPAQTTGSGGTSGAPYLRSFYQDRLFDADRSLLPQHRSAETAAPGPWVRARPVLSPFN</sequence>
<evidence type="ECO:0000313" key="2">
    <source>
        <dbReference type="Proteomes" id="UP000442707"/>
    </source>
</evidence>
<evidence type="ECO:0000313" key="1">
    <source>
        <dbReference type="EMBL" id="KAB1144768.1"/>
    </source>
</evidence>
<dbReference type="Gene3D" id="1.20.58.480">
    <property type="match status" value="1"/>
</dbReference>
<dbReference type="Proteomes" id="UP000442707">
    <property type="component" value="Unassembled WGS sequence"/>
</dbReference>
<accession>A0A6H9UY28</accession>
<evidence type="ECO:0008006" key="3">
    <source>
        <dbReference type="Google" id="ProtNLM"/>
    </source>
</evidence>
<reference evidence="1 2" key="1">
    <citation type="submission" date="2019-09" db="EMBL/GenBank/DDBJ databases">
        <title>Screening of Novel Bioactive Compounds from Soil-Associated.</title>
        <authorList>
            <person name="Zhao S."/>
        </authorList>
    </citation>
    <scope>NUCLEOTIDE SEQUENCE [LARGE SCALE GENOMIC DNA]</scope>
    <source>
        <strain evidence="1 2">HIT-DPA4</strain>
    </source>
</reference>
<proteinExistence type="predicted"/>
<name>A0A6H9UY28_9ACTN</name>
<protein>
    <recommendedName>
        <fullName evidence="3">Tryptophan 2,3-dioxygenase</fullName>
    </recommendedName>
</protein>
<comment type="caution">
    <text evidence="1">The sequence shown here is derived from an EMBL/GenBank/DDBJ whole genome shotgun (WGS) entry which is preliminary data.</text>
</comment>
<dbReference type="GO" id="GO:0019441">
    <property type="term" value="P:L-tryptophan catabolic process to kynurenine"/>
    <property type="evidence" value="ECO:0007669"/>
    <property type="project" value="InterPro"/>
</dbReference>
<organism evidence="1 2">
    <name type="scientific">Streptomyces luteolifulvus</name>
    <dbReference type="NCBI Taxonomy" id="2615112"/>
    <lineage>
        <taxon>Bacteria</taxon>
        <taxon>Bacillati</taxon>
        <taxon>Actinomycetota</taxon>
        <taxon>Actinomycetes</taxon>
        <taxon>Kitasatosporales</taxon>
        <taxon>Streptomycetaceae</taxon>
        <taxon>Streptomyces</taxon>
    </lineage>
</organism>
<dbReference type="GO" id="GO:0020037">
    <property type="term" value="F:heme binding"/>
    <property type="evidence" value="ECO:0007669"/>
    <property type="project" value="InterPro"/>
</dbReference>